<dbReference type="Pfam" id="PF01151">
    <property type="entry name" value="ELO"/>
    <property type="match status" value="1"/>
</dbReference>
<dbReference type="GO" id="GO:0005789">
    <property type="term" value="C:endoplasmic reticulum membrane"/>
    <property type="evidence" value="ECO:0007669"/>
    <property type="project" value="TreeGrafter"/>
</dbReference>
<feature type="transmembrane region" description="Helical" evidence="10">
    <location>
        <begin position="146"/>
        <end position="164"/>
    </location>
</feature>
<feature type="transmembrane region" description="Helical" evidence="10">
    <location>
        <begin position="111"/>
        <end position="134"/>
    </location>
</feature>
<evidence type="ECO:0000256" key="1">
    <source>
        <dbReference type="ARBA" id="ARBA00004141"/>
    </source>
</evidence>
<feature type="transmembrane region" description="Helical" evidence="10">
    <location>
        <begin position="26"/>
        <end position="45"/>
    </location>
</feature>
<evidence type="ECO:0000256" key="2">
    <source>
        <dbReference type="ARBA" id="ARBA00022516"/>
    </source>
</evidence>
<dbReference type="Proteomes" id="UP000494165">
    <property type="component" value="Unassembled WGS sequence"/>
</dbReference>
<keyword evidence="8 10" id="KW-0472">Membrane</keyword>
<feature type="transmembrane region" description="Helical" evidence="10">
    <location>
        <begin position="232"/>
        <end position="253"/>
    </location>
</feature>
<protein>
    <recommendedName>
        <fullName evidence="10">Elongation of very long chain fatty acids protein</fullName>
        <ecNumber evidence="10">2.3.1.199</ecNumber>
    </recommendedName>
    <alternativeName>
        <fullName evidence="10">Very-long-chain 3-oxoacyl-CoA synthase</fullName>
    </alternativeName>
</protein>
<evidence type="ECO:0000256" key="5">
    <source>
        <dbReference type="ARBA" id="ARBA00022832"/>
    </source>
</evidence>
<organism evidence="11 12">
    <name type="scientific">Cloeon dipterum</name>
    <dbReference type="NCBI Taxonomy" id="197152"/>
    <lineage>
        <taxon>Eukaryota</taxon>
        <taxon>Metazoa</taxon>
        <taxon>Ecdysozoa</taxon>
        <taxon>Arthropoda</taxon>
        <taxon>Hexapoda</taxon>
        <taxon>Insecta</taxon>
        <taxon>Pterygota</taxon>
        <taxon>Palaeoptera</taxon>
        <taxon>Ephemeroptera</taxon>
        <taxon>Pisciforma</taxon>
        <taxon>Baetidae</taxon>
        <taxon>Cloeon</taxon>
    </lineage>
</organism>
<keyword evidence="7 10" id="KW-0443">Lipid metabolism</keyword>
<keyword evidence="4 10" id="KW-0812">Transmembrane</keyword>
<evidence type="ECO:0000256" key="3">
    <source>
        <dbReference type="ARBA" id="ARBA00022679"/>
    </source>
</evidence>
<keyword evidence="6 10" id="KW-1133">Transmembrane helix</keyword>
<comment type="catalytic activity">
    <reaction evidence="10">
        <text>a very-long-chain acyl-CoA + malonyl-CoA + H(+) = a very-long-chain 3-oxoacyl-CoA + CO2 + CoA</text>
        <dbReference type="Rhea" id="RHEA:32727"/>
        <dbReference type="ChEBI" id="CHEBI:15378"/>
        <dbReference type="ChEBI" id="CHEBI:16526"/>
        <dbReference type="ChEBI" id="CHEBI:57287"/>
        <dbReference type="ChEBI" id="CHEBI:57384"/>
        <dbReference type="ChEBI" id="CHEBI:90725"/>
        <dbReference type="ChEBI" id="CHEBI:90736"/>
        <dbReference type="EC" id="2.3.1.199"/>
    </reaction>
</comment>
<dbReference type="PANTHER" id="PTHR11157:SF28">
    <property type="entry name" value="ELONGATION OF VERY LONG CHAIN FATTY ACIDS PROTEIN"/>
    <property type="match status" value="1"/>
</dbReference>
<reference evidence="11 12" key="1">
    <citation type="submission" date="2020-04" db="EMBL/GenBank/DDBJ databases">
        <authorList>
            <person name="Alioto T."/>
            <person name="Alioto T."/>
            <person name="Gomez Garrido J."/>
        </authorList>
    </citation>
    <scope>NUCLEOTIDE SEQUENCE [LARGE SCALE GENOMIC DNA]</scope>
</reference>
<comment type="similarity">
    <text evidence="10">Belongs to the ELO family.</text>
</comment>
<evidence type="ECO:0000256" key="8">
    <source>
        <dbReference type="ARBA" id="ARBA00023136"/>
    </source>
</evidence>
<dbReference type="GO" id="GO:0042761">
    <property type="term" value="P:very long-chain fatty acid biosynthetic process"/>
    <property type="evidence" value="ECO:0007669"/>
    <property type="project" value="TreeGrafter"/>
</dbReference>
<keyword evidence="9 10" id="KW-0275">Fatty acid biosynthesis</keyword>
<dbReference type="GO" id="GO:0009922">
    <property type="term" value="F:fatty acid elongase activity"/>
    <property type="evidence" value="ECO:0007669"/>
    <property type="project" value="UniProtKB-EC"/>
</dbReference>
<evidence type="ECO:0000256" key="10">
    <source>
        <dbReference type="RuleBase" id="RU361115"/>
    </source>
</evidence>
<dbReference type="PANTHER" id="PTHR11157">
    <property type="entry name" value="FATTY ACID ACYL TRANSFERASE-RELATED"/>
    <property type="match status" value="1"/>
</dbReference>
<keyword evidence="5 10" id="KW-0276">Fatty acid metabolism</keyword>
<dbReference type="OrthoDB" id="434092at2759"/>
<evidence type="ECO:0000313" key="11">
    <source>
        <dbReference type="EMBL" id="CAB3377392.1"/>
    </source>
</evidence>
<evidence type="ECO:0000313" key="12">
    <source>
        <dbReference type="Proteomes" id="UP000494165"/>
    </source>
</evidence>
<comment type="subcellular location">
    <subcellularLocation>
        <location evidence="1">Membrane</location>
        <topology evidence="1">Multi-pass membrane protein</topology>
    </subcellularLocation>
</comment>
<keyword evidence="12" id="KW-1185">Reference proteome</keyword>
<comment type="caution">
    <text evidence="11">The sequence shown here is derived from an EMBL/GenBank/DDBJ whole genome shotgun (WGS) entry which is preliminary data.</text>
</comment>
<evidence type="ECO:0000256" key="4">
    <source>
        <dbReference type="ARBA" id="ARBA00022692"/>
    </source>
</evidence>
<dbReference type="GO" id="GO:0019367">
    <property type="term" value="P:fatty acid elongation, saturated fatty acid"/>
    <property type="evidence" value="ECO:0007669"/>
    <property type="project" value="TreeGrafter"/>
</dbReference>
<evidence type="ECO:0000256" key="6">
    <source>
        <dbReference type="ARBA" id="ARBA00022989"/>
    </source>
</evidence>
<dbReference type="InterPro" id="IPR002076">
    <property type="entry name" value="ELO_fam"/>
</dbReference>
<feature type="transmembrane region" description="Helical" evidence="10">
    <location>
        <begin position="170"/>
        <end position="192"/>
    </location>
</feature>
<dbReference type="GO" id="GO:0030148">
    <property type="term" value="P:sphingolipid biosynthetic process"/>
    <property type="evidence" value="ECO:0007669"/>
    <property type="project" value="TreeGrafter"/>
</dbReference>
<keyword evidence="2 10" id="KW-0444">Lipid biosynthesis</keyword>
<evidence type="ECO:0000256" key="7">
    <source>
        <dbReference type="ARBA" id="ARBA00023098"/>
    </source>
</evidence>
<proteinExistence type="inferred from homology"/>
<evidence type="ECO:0000256" key="9">
    <source>
        <dbReference type="ARBA" id="ARBA00023160"/>
    </source>
</evidence>
<dbReference type="EMBL" id="CADEPI010000144">
    <property type="protein sequence ID" value="CAB3377392.1"/>
    <property type="molecule type" value="Genomic_DNA"/>
</dbReference>
<dbReference type="GO" id="GO:0034626">
    <property type="term" value="P:fatty acid elongation, polyunsaturated fatty acid"/>
    <property type="evidence" value="ECO:0007669"/>
    <property type="project" value="TreeGrafter"/>
</dbReference>
<sequence length="265" mass="31034">MSNYAQLVENFQSFLDEKADPRTREWFLVDSPGVLFTILASYLYFCNIAGPRMMKNKKPFQLKGVLIAYNAFQVVFSAYIAWEGLQGGWLHHYSFKCQPVDYSHDPVALRMARACWCYFFCKIIELLDTIFFVLRKKDRQVSFLHLYHHTIMPFCAWVGTRYLPGGHGTLLGVINSVVHIVMYSYYLLAAFGPEVQKYLWWKKYITTMQLVQFCIVFVHCAQLLVYECNYPKSIIVALCANAIIFFYMFADFFKKNYGEKKKKTA</sequence>
<feature type="transmembrane region" description="Helical" evidence="10">
    <location>
        <begin position="204"/>
        <end position="226"/>
    </location>
</feature>
<name>A0A8S1D2V8_9INSE</name>
<accession>A0A8S1D2V8</accession>
<feature type="transmembrane region" description="Helical" evidence="10">
    <location>
        <begin position="65"/>
        <end position="82"/>
    </location>
</feature>
<keyword evidence="3 10" id="KW-0808">Transferase</keyword>
<dbReference type="AlphaFoldDB" id="A0A8S1D2V8"/>
<gene>
    <name evidence="11" type="ORF">CLODIP_2_CD13959</name>
</gene>
<dbReference type="EC" id="2.3.1.199" evidence="10"/>
<dbReference type="GO" id="GO:0034625">
    <property type="term" value="P:fatty acid elongation, monounsaturated fatty acid"/>
    <property type="evidence" value="ECO:0007669"/>
    <property type="project" value="TreeGrafter"/>
</dbReference>